<comment type="caution">
    <text evidence="1">The sequence shown here is derived from an EMBL/GenBank/DDBJ whole genome shotgun (WGS) entry which is preliminary data.</text>
</comment>
<evidence type="ECO:0000313" key="1">
    <source>
        <dbReference type="EMBL" id="CAF1645122.1"/>
    </source>
</evidence>
<dbReference type="Proteomes" id="UP000682733">
    <property type="component" value="Unassembled WGS sequence"/>
</dbReference>
<dbReference type="EMBL" id="CAJNOK010063863">
    <property type="protein sequence ID" value="CAF1645122.1"/>
    <property type="molecule type" value="Genomic_DNA"/>
</dbReference>
<name>A0A8S2GA88_9BILA</name>
<dbReference type="EMBL" id="CAJOBA010091347">
    <property type="protein sequence ID" value="CAF4485954.1"/>
    <property type="molecule type" value="Genomic_DNA"/>
</dbReference>
<dbReference type="Proteomes" id="UP000677228">
    <property type="component" value="Unassembled WGS sequence"/>
</dbReference>
<sequence length="10" mass="1056">MGQHLADLAT</sequence>
<protein>
    <submittedName>
        <fullName evidence="1">Uncharacterized protein</fullName>
    </submittedName>
</protein>
<proteinExistence type="predicted"/>
<feature type="non-terminal residue" evidence="1">
    <location>
        <position position="10"/>
    </location>
</feature>
<reference evidence="1" key="1">
    <citation type="submission" date="2021-02" db="EMBL/GenBank/DDBJ databases">
        <authorList>
            <person name="Nowell W R."/>
        </authorList>
    </citation>
    <scope>NUCLEOTIDE SEQUENCE</scope>
</reference>
<accession>A0A8S2GA88</accession>
<evidence type="ECO:0000313" key="2">
    <source>
        <dbReference type="EMBL" id="CAF4485954.1"/>
    </source>
</evidence>
<evidence type="ECO:0000313" key="3">
    <source>
        <dbReference type="Proteomes" id="UP000677228"/>
    </source>
</evidence>
<gene>
    <name evidence="1" type="ORF">OVA965_LOCUS44505</name>
    <name evidence="2" type="ORF">TMI583_LOCUS47352</name>
</gene>
<organism evidence="1 3">
    <name type="scientific">Didymodactylos carnosus</name>
    <dbReference type="NCBI Taxonomy" id="1234261"/>
    <lineage>
        <taxon>Eukaryota</taxon>
        <taxon>Metazoa</taxon>
        <taxon>Spiralia</taxon>
        <taxon>Gnathifera</taxon>
        <taxon>Rotifera</taxon>
        <taxon>Eurotatoria</taxon>
        <taxon>Bdelloidea</taxon>
        <taxon>Philodinida</taxon>
        <taxon>Philodinidae</taxon>
        <taxon>Didymodactylos</taxon>
    </lineage>
</organism>